<proteinExistence type="predicted"/>
<evidence type="ECO:0000313" key="3">
    <source>
        <dbReference type="EMBL" id="TVT40867.1"/>
    </source>
</evidence>
<evidence type="ECO:0000259" key="2">
    <source>
        <dbReference type="Pfam" id="PF07812"/>
    </source>
</evidence>
<comment type="caution">
    <text evidence="3">The sequence shown here is derived from an EMBL/GenBank/DDBJ whole genome shotgun (WGS) entry which is preliminary data.</text>
</comment>
<reference evidence="3 4" key="1">
    <citation type="submission" date="2019-07" db="EMBL/GenBank/DDBJ databases">
        <authorList>
            <person name="Duangmal K."/>
            <person name="Teo W.F.A."/>
        </authorList>
    </citation>
    <scope>NUCLEOTIDE SEQUENCE [LARGE SCALE GENOMIC DNA]</scope>
    <source>
        <strain evidence="3 4">TBRC 6029</strain>
    </source>
</reference>
<dbReference type="AlphaFoldDB" id="A0A558BWI3"/>
<evidence type="ECO:0000313" key="4">
    <source>
        <dbReference type="Proteomes" id="UP000320011"/>
    </source>
</evidence>
<gene>
    <name evidence="3" type="ORF">FNH05_23330</name>
</gene>
<name>A0A558BWI3_9PSEU</name>
<feature type="region of interest" description="Disordered" evidence="1">
    <location>
        <begin position="63"/>
        <end position="97"/>
    </location>
</feature>
<dbReference type="Pfam" id="PF07812">
    <property type="entry name" value="TfuA"/>
    <property type="match status" value="1"/>
</dbReference>
<reference evidence="3 4" key="2">
    <citation type="submission" date="2019-08" db="EMBL/GenBank/DDBJ databases">
        <title>Amycolatopsis acidicola sp. nov., isolated from peat swamp forest soil.</title>
        <authorList>
            <person name="Srisuk N."/>
        </authorList>
    </citation>
    <scope>NUCLEOTIDE SEQUENCE [LARGE SCALE GENOMIC DNA]</scope>
    <source>
        <strain evidence="3 4">TBRC 6029</strain>
    </source>
</reference>
<feature type="domain" description="TfuA-like core" evidence="2">
    <location>
        <begin position="3"/>
        <end position="47"/>
    </location>
</feature>
<sequence>MIDGYFHHVPSVQHKEILYAQHQGLMVVGCSSMGALRAAELTDFGTKCGLWCLNCPAVSADGLGSRPGSVPESCRPRRRCPASRSPRRSPCWTRWWR</sequence>
<evidence type="ECO:0000256" key="1">
    <source>
        <dbReference type="SAM" id="MobiDB-lite"/>
    </source>
</evidence>
<feature type="compositionally biased region" description="Basic residues" evidence="1">
    <location>
        <begin position="76"/>
        <end position="87"/>
    </location>
</feature>
<accession>A0A558BWI3</accession>
<protein>
    <recommendedName>
        <fullName evidence="2">TfuA-like core domain-containing protein</fullName>
    </recommendedName>
</protein>
<dbReference type="OrthoDB" id="118811at2"/>
<dbReference type="InterPro" id="IPR012924">
    <property type="entry name" value="TfuA_core"/>
</dbReference>
<dbReference type="Proteomes" id="UP000320011">
    <property type="component" value="Unassembled WGS sequence"/>
</dbReference>
<organism evidence="3 4">
    <name type="scientific">Amycolatopsis rhizosphaerae</name>
    <dbReference type="NCBI Taxonomy" id="2053003"/>
    <lineage>
        <taxon>Bacteria</taxon>
        <taxon>Bacillati</taxon>
        <taxon>Actinomycetota</taxon>
        <taxon>Actinomycetes</taxon>
        <taxon>Pseudonocardiales</taxon>
        <taxon>Pseudonocardiaceae</taxon>
        <taxon>Amycolatopsis</taxon>
    </lineage>
</organism>
<keyword evidence="4" id="KW-1185">Reference proteome</keyword>
<dbReference type="EMBL" id="VJWX01000265">
    <property type="protein sequence ID" value="TVT40867.1"/>
    <property type="molecule type" value="Genomic_DNA"/>
</dbReference>